<dbReference type="AlphaFoldDB" id="A0A147HCL4"/>
<reference evidence="1 2" key="1">
    <citation type="journal article" date="2016" name="Front. Microbiol.">
        <title>Genomic Resource of Rice Seed Associated Bacteria.</title>
        <authorList>
            <person name="Midha S."/>
            <person name="Bansal K."/>
            <person name="Sharma S."/>
            <person name="Kumar N."/>
            <person name="Patil P.P."/>
            <person name="Chaudhry V."/>
            <person name="Patil P.B."/>
        </authorList>
    </citation>
    <scope>NUCLEOTIDE SEQUENCE [LARGE SCALE GENOMIC DNA]</scope>
    <source>
        <strain evidence="1 2">NS331</strain>
    </source>
</reference>
<evidence type="ECO:0000313" key="1">
    <source>
        <dbReference type="EMBL" id="KTT27895.1"/>
    </source>
</evidence>
<name>A0A147HCL4_9BURK</name>
<dbReference type="EMBL" id="LDSL01000004">
    <property type="protein sequence ID" value="KTT27895.1"/>
    <property type="molecule type" value="Genomic_DNA"/>
</dbReference>
<accession>A0A147HCL4</accession>
<organism evidence="1 2">
    <name type="scientific">Pseudacidovorax intermedius</name>
    <dbReference type="NCBI Taxonomy" id="433924"/>
    <lineage>
        <taxon>Bacteria</taxon>
        <taxon>Pseudomonadati</taxon>
        <taxon>Pseudomonadota</taxon>
        <taxon>Betaproteobacteria</taxon>
        <taxon>Burkholderiales</taxon>
        <taxon>Comamonadaceae</taxon>
        <taxon>Pseudacidovorax</taxon>
    </lineage>
</organism>
<gene>
    <name evidence="1" type="ORF">NS331_00605</name>
</gene>
<evidence type="ECO:0000313" key="2">
    <source>
        <dbReference type="Proteomes" id="UP000072741"/>
    </source>
</evidence>
<protein>
    <submittedName>
        <fullName evidence="1">Uncharacterized protein</fullName>
    </submittedName>
</protein>
<dbReference type="Proteomes" id="UP000072741">
    <property type="component" value="Unassembled WGS sequence"/>
</dbReference>
<proteinExistence type="predicted"/>
<keyword evidence="2" id="KW-1185">Reference proteome</keyword>
<dbReference type="RefSeq" id="WP_058640085.1">
    <property type="nucleotide sequence ID" value="NZ_LDSL01000004.1"/>
</dbReference>
<dbReference type="OrthoDB" id="8911070at2"/>
<comment type="caution">
    <text evidence="1">The sequence shown here is derived from an EMBL/GenBank/DDBJ whole genome shotgun (WGS) entry which is preliminary data.</text>
</comment>
<sequence length="112" mass="11928">MDAQRTNATQPSVMLEVHVPGGTPAEHALALKGAMGVFQATYVKPEFAWQAIQKLADWEQEGANDPAPLSEAEDLAVDVLLCAQEAANQVLGVHPGEPAVELRFVTVRPKAA</sequence>